<evidence type="ECO:0000256" key="9">
    <source>
        <dbReference type="ARBA" id="ARBA00023157"/>
    </source>
</evidence>
<keyword evidence="14" id="KW-1185">Reference proteome</keyword>
<comment type="subcellular location">
    <subcellularLocation>
        <location evidence="1">Membrane</location>
        <topology evidence="1">Multi-pass membrane protein</topology>
    </subcellularLocation>
</comment>
<comment type="similarity">
    <text evidence="2">Belongs to the DsbB family. BdbC subfamily.</text>
</comment>
<dbReference type="PANTHER" id="PTHR43469">
    <property type="entry name" value="DISULFIDE FORMATION PROTEIN-RELATED"/>
    <property type="match status" value="1"/>
</dbReference>
<feature type="transmembrane region" description="Helical" evidence="12">
    <location>
        <begin position="45"/>
        <end position="63"/>
    </location>
</feature>
<dbReference type="InterPro" id="IPR012187">
    <property type="entry name" value="Disulphide_bond_form_BdbC"/>
</dbReference>
<reference evidence="13" key="1">
    <citation type="submission" date="2020-09" db="EMBL/GenBank/DDBJ databases">
        <title>A novel bacterium of genus Hazenella, isolated from South China Sea.</title>
        <authorList>
            <person name="Huang H."/>
            <person name="Mo K."/>
            <person name="Hu Y."/>
        </authorList>
    </citation>
    <scope>NUCLEOTIDE SEQUENCE</scope>
    <source>
        <strain evidence="13">IB182357</strain>
    </source>
</reference>
<keyword evidence="9" id="KW-1015">Disulfide bond</keyword>
<evidence type="ECO:0000256" key="8">
    <source>
        <dbReference type="ARBA" id="ARBA00023136"/>
    </source>
</evidence>
<evidence type="ECO:0000313" key="14">
    <source>
        <dbReference type="Proteomes" id="UP000661691"/>
    </source>
</evidence>
<dbReference type="Gene3D" id="1.20.1550.10">
    <property type="entry name" value="DsbB-like"/>
    <property type="match status" value="1"/>
</dbReference>
<evidence type="ECO:0000256" key="10">
    <source>
        <dbReference type="ARBA" id="ARBA00023186"/>
    </source>
</evidence>
<comment type="caution">
    <text evidence="13">The sequence shown here is derived from an EMBL/GenBank/DDBJ whole genome shotgun (WGS) entry which is preliminary data.</text>
</comment>
<dbReference type="Proteomes" id="UP000661691">
    <property type="component" value="Unassembled WGS sequence"/>
</dbReference>
<dbReference type="AlphaFoldDB" id="A0A926NGB4"/>
<dbReference type="NCBIfam" id="NF002849">
    <property type="entry name" value="PRK03113.1"/>
    <property type="match status" value="1"/>
</dbReference>
<dbReference type="SUPFAM" id="SSF158442">
    <property type="entry name" value="DsbB-like"/>
    <property type="match status" value="1"/>
</dbReference>
<sequence length="148" mass="16465">MSYTADKAQMSSWLLYAAWLIALIAMGGSLYFSEVNGFTPCELCWYQRILMYPLVLILGVAAYRRDLQITGYVLALSLIGTGLSFYHYLVQKVPAIAQTSSCTVGVPCSGVYINWLGFITIPFLALTAFVLISILMWMIRVQIKNISG</sequence>
<dbReference type="RefSeq" id="WP_191138673.1">
    <property type="nucleotide sequence ID" value="NZ_JACXAG020000001.1"/>
</dbReference>
<evidence type="ECO:0000256" key="5">
    <source>
        <dbReference type="ARBA" id="ARBA00022982"/>
    </source>
</evidence>
<evidence type="ECO:0000256" key="3">
    <source>
        <dbReference type="ARBA" id="ARBA00022448"/>
    </source>
</evidence>
<evidence type="ECO:0000256" key="4">
    <source>
        <dbReference type="ARBA" id="ARBA00022692"/>
    </source>
</evidence>
<feature type="transmembrane region" description="Helical" evidence="12">
    <location>
        <begin position="115"/>
        <end position="139"/>
    </location>
</feature>
<dbReference type="PANTHER" id="PTHR43469:SF1">
    <property type="entry name" value="SPBETA PROPHAGE-DERIVED DISULFIDE BOND FORMATION PROTEIN B"/>
    <property type="match status" value="1"/>
</dbReference>
<feature type="transmembrane region" description="Helical" evidence="12">
    <location>
        <begin position="12"/>
        <end position="33"/>
    </location>
</feature>
<evidence type="ECO:0000256" key="1">
    <source>
        <dbReference type="ARBA" id="ARBA00004141"/>
    </source>
</evidence>
<evidence type="ECO:0000256" key="2">
    <source>
        <dbReference type="ARBA" id="ARBA00007602"/>
    </source>
</evidence>
<keyword evidence="6 12" id="KW-1133">Transmembrane helix</keyword>
<keyword evidence="8 12" id="KW-0472">Membrane</keyword>
<evidence type="ECO:0000256" key="7">
    <source>
        <dbReference type="ARBA" id="ARBA00023002"/>
    </source>
</evidence>
<keyword evidence="3" id="KW-0813">Transport</keyword>
<dbReference type="PIRSF" id="PIRSF036659">
    <property type="entry name" value="BdbC"/>
    <property type="match status" value="1"/>
</dbReference>
<evidence type="ECO:0000256" key="12">
    <source>
        <dbReference type="SAM" id="Phobius"/>
    </source>
</evidence>
<dbReference type="Pfam" id="PF02600">
    <property type="entry name" value="DsbB"/>
    <property type="match status" value="1"/>
</dbReference>
<evidence type="ECO:0000256" key="6">
    <source>
        <dbReference type="ARBA" id="ARBA00022989"/>
    </source>
</evidence>
<dbReference type="GO" id="GO:0006457">
    <property type="term" value="P:protein folding"/>
    <property type="evidence" value="ECO:0007669"/>
    <property type="project" value="InterPro"/>
</dbReference>
<keyword evidence="11" id="KW-0676">Redox-active center</keyword>
<keyword evidence="5" id="KW-0249">Electron transport</keyword>
<dbReference type="InterPro" id="IPR003752">
    <property type="entry name" value="DiS_bond_form_DsbB/BdbC"/>
</dbReference>
<evidence type="ECO:0000313" key="13">
    <source>
        <dbReference type="EMBL" id="MBD1372813.1"/>
    </source>
</evidence>
<name>A0A926NGB4_9BACL</name>
<protein>
    <submittedName>
        <fullName evidence="13">Disulfide bond formation protein B</fullName>
    </submittedName>
</protein>
<gene>
    <name evidence="13" type="ORF">IC620_10645</name>
</gene>
<dbReference type="GO" id="GO:0015035">
    <property type="term" value="F:protein-disulfide reductase activity"/>
    <property type="evidence" value="ECO:0007669"/>
    <property type="project" value="InterPro"/>
</dbReference>
<keyword evidence="10" id="KW-0143">Chaperone</keyword>
<dbReference type="GO" id="GO:0016020">
    <property type="term" value="C:membrane"/>
    <property type="evidence" value="ECO:0007669"/>
    <property type="project" value="UniProtKB-SubCell"/>
</dbReference>
<dbReference type="EMBL" id="JACXAH010000014">
    <property type="protein sequence ID" value="MBD1372813.1"/>
    <property type="molecule type" value="Genomic_DNA"/>
</dbReference>
<keyword evidence="7" id="KW-0560">Oxidoreductase</keyword>
<proteinExistence type="inferred from homology"/>
<organism evidence="13 14">
    <name type="scientific">Polycladospora coralii</name>
    <dbReference type="NCBI Taxonomy" id="2771432"/>
    <lineage>
        <taxon>Bacteria</taxon>
        <taxon>Bacillati</taxon>
        <taxon>Bacillota</taxon>
        <taxon>Bacilli</taxon>
        <taxon>Bacillales</taxon>
        <taxon>Thermoactinomycetaceae</taxon>
        <taxon>Polycladospora</taxon>
    </lineage>
</organism>
<dbReference type="HAMAP" id="MF_00287">
    <property type="entry name" value="BdbC"/>
    <property type="match status" value="1"/>
</dbReference>
<evidence type="ECO:0000256" key="11">
    <source>
        <dbReference type="ARBA" id="ARBA00023284"/>
    </source>
</evidence>
<accession>A0A926NGB4</accession>
<feature type="transmembrane region" description="Helical" evidence="12">
    <location>
        <begin position="70"/>
        <end position="89"/>
    </location>
</feature>
<keyword evidence="4 12" id="KW-0812">Transmembrane</keyword>
<dbReference type="InterPro" id="IPR023380">
    <property type="entry name" value="DsbB-like_sf"/>
</dbReference>